<feature type="transmembrane region" description="Helical" evidence="1">
    <location>
        <begin position="297"/>
        <end position="316"/>
    </location>
</feature>
<keyword evidence="1" id="KW-0472">Membrane</keyword>
<keyword evidence="1" id="KW-1133">Transmembrane helix</keyword>
<evidence type="ECO:0000256" key="1">
    <source>
        <dbReference type="SAM" id="Phobius"/>
    </source>
</evidence>
<keyword evidence="3" id="KW-1185">Reference proteome</keyword>
<feature type="transmembrane region" description="Helical" evidence="1">
    <location>
        <begin position="393"/>
        <end position="411"/>
    </location>
</feature>
<dbReference type="EMBL" id="CP042425">
    <property type="protein sequence ID" value="QEL15560.1"/>
    <property type="molecule type" value="Genomic_DNA"/>
</dbReference>
<dbReference type="KEGG" id="lrs:PX52LOC_02485"/>
<feature type="transmembrane region" description="Helical" evidence="1">
    <location>
        <begin position="12"/>
        <end position="30"/>
    </location>
</feature>
<reference evidence="3" key="1">
    <citation type="submission" date="2019-08" db="EMBL/GenBank/DDBJ databases">
        <title>Limnoglobus roseus gen. nov., sp. nov., a novel freshwater planctomycete with a giant genome from the family Gemmataceae.</title>
        <authorList>
            <person name="Kulichevskaya I.S."/>
            <person name="Naumoff D.G."/>
            <person name="Miroshnikov K."/>
            <person name="Ivanova A."/>
            <person name="Philippov D.A."/>
            <person name="Hakobyan A."/>
            <person name="Rijpstra I.C."/>
            <person name="Sinninghe Damste J.S."/>
            <person name="Liesack W."/>
            <person name="Dedysh S.N."/>
        </authorList>
    </citation>
    <scope>NUCLEOTIDE SEQUENCE [LARGE SCALE GENOMIC DNA]</scope>
    <source>
        <strain evidence="3">PX52</strain>
    </source>
</reference>
<feature type="transmembrane region" description="Helical" evidence="1">
    <location>
        <begin position="168"/>
        <end position="188"/>
    </location>
</feature>
<evidence type="ECO:0008006" key="4">
    <source>
        <dbReference type="Google" id="ProtNLM"/>
    </source>
</evidence>
<feature type="transmembrane region" description="Helical" evidence="1">
    <location>
        <begin position="111"/>
        <end position="131"/>
    </location>
</feature>
<feature type="transmembrane region" description="Helical" evidence="1">
    <location>
        <begin position="323"/>
        <end position="344"/>
    </location>
</feature>
<dbReference type="AlphaFoldDB" id="A0A5C1AA00"/>
<feature type="transmembrane region" description="Helical" evidence="1">
    <location>
        <begin position="208"/>
        <end position="227"/>
    </location>
</feature>
<sequence length="437" mass="48276">MTLPLDRLPPAKTSRVIGAVLVLALAALIANRQILSRPDAAFPAPAAAWERYGNTVQWNDTDIFATQLDESAAALRSGRLHFPLSDYDCPVTFLVAGGAVKILTDWPTVRILNFFALACMFVSGLAAFSLFRLFGAALLPATVTAVAYQTSNFVLYSHQQGHMHNVQLLWIPLAFISLTLMLRQPNHWWPAVSLGAAMGCQVMSSPSLTLYLSYVALPVFVVAYQLARWRRGEGSWRDLGLLAVRGLLAVAVAVMVSAVYLIPRVSNLPRHFPRPLSTVHPFVLYDPAFLLDSAHPMLFLGWPLVIAGVLAVAWWWGNRTPELTAVVATGAAAFLMMVPARFGMPYWFFWRYAPMGDHLRVPNRFFPIFFLMLLAGVAIYLTRRWPGSARPAAVLFAAVVVGNWLTSPWMLEFDFYTALDGVGRKLQSLTGLNLGVT</sequence>
<gene>
    <name evidence="2" type="ORF">PX52LOC_02485</name>
</gene>
<accession>A0A5C1AA00</accession>
<dbReference type="Proteomes" id="UP000324974">
    <property type="component" value="Chromosome"/>
</dbReference>
<evidence type="ECO:0000313" key="2">
    <source>
        <dbReference type="EMBL" id="QEL15560.1"/>
    </source>
</evidence>
<organism evidence="2 3">
    <name type="scientific">Limnoglobus roseus</name>
    <dbReference type="NCBI Taxonomy" id="2598579"/>
    <lineage>
        <taxon>Bacteria</taxon>
        <taxon>Pseudomonadati</taxon>
        <taxon>Planctomycetota</taxon>
        <taxon>Planctomycetia</taxon>
        <taxon>Gemmatales</taxon>
        <taxon>Gemmataceae</taxon>
        <taxon>Limnoglobus</taxon>
    </lineage>
</organism>
<protein>
    <recommendedName>
        <fullName evidence="4">Glycosyltransferase RgtA/B/C/D-like domain-containing protein</fullName>
    </recommendedName>
</protein>
<keyword evidence="1" id="KW-0812">Transmembrane</keyword>
<feature type="transmembrane region" description="Helical" evidence="1">
    <location>
        <begin position="137"/>
        <end position="156"/>
    </location>
</feature>
<feature type="transmembrane region" description="Helical" evidence="1">
    <location>
        <begin position="239"/>
        <end position="262"/>
    </location>
</feature>
<evidence type="ECO:0000313" key="3">
    <source>
        <dbReference type="Proteomes" id="UP000324974"/>
    </source>
</evidence>
<name>A0A5C1AA00_9BACT</name>
<dbReference type="OrthoDB" id="3691293at2"/>
<proteinExistence type="predicted"/>
<feature type="transmembrane region" description="Helical" evidence="1">
    <location>
        <begin position="364"/>
        <end position="381"/>
    </location>
</feature>
<dbReference type="RefSeq" id="WP_149110362.1">
    <property type="nucleotide sequence ID" value="NZ_CP042425.1"/>
</dbReference>